<dbReference type="KEGG" id="pdio:PDMSB3_1116"/>
<dbReference type="Proteomes" id="UP000325811">
    <property type="component" value="Chromosome I"/>
</dbReference>
<reference evidence="1 2" key="1">
    <citation type="submission" date="2019-08" db="EMBL/GenBank/DDBJ databases">
        <authorList>
            <person name="Herpell B J."/>
        </authorList>
    </citation>
    <scope>NUCLEOTIDE SEQUENCE [LARGE SCALE GENOMIC DNA]</scope>
    <source>
        <strain evidence="2">Msb3</strain>
    </source>
</reference>
<organism evidence="1 2">
    <name type="scientific">Paraburkholderia dioscoreae</name>
    <dbReference type="NCBI Taxonomy" id="2604047"/>
    <lineage>
        <taxon>Bacteria</taxon>
        <taxon>Pseudomonadati</taxon>
        <taxon>Pseudomonadota</taxon>
        <taxon>Betaproteobacteria</taxon>
        <taxon>Burkholderiales</taxon>
        <taxon>Burkholderiaceae</taxon>
        <taxon>Paraburkholderia</taxon>
    </lineage>
</organism>
<name>A0A5Q4ZJH8_9BURK</name>
<protein>
    <submittedName>
        <fullName evidence="1">Uncharacterized protein</fullName>
    </submittedName>
</protein>
<dbReference type="EMBL" id="LR699553">
    <property type="protein sequence ID" value="VVD27578.1"/>
    <property type="molecule type" value="Genomic_DNA"/>
</dbReference>
<proteinExistence type="predicted"/>
<keyword evidence="2" id="KW-1185">Reference proteome</keyword>
<accession>A0A5Q4ZJH8</accession>
<gene>
    <name evidence="1" type="ORF">PDMSB3_1116</name>
</gene>
<sequence length="58" mass="6999">MLLFNLLEQLEPSLKPKDTKIHLARFNGSERPINVFIEGRFDEWQLWQSRRNFSRQPA</sequence>
<dbReference type="AlphaFoldDB" id="A0A5Q4ZJH8"/>
<evidence type="ECO:0000313" key="2">
    <source>
        <dbReference type="Proteomes" id="UP000325811"/>
    </source>
</evidence>
<evidence type="ECO:0000313" key="1">
    <source>
        <dbReference type="EMBL" id="VVD27578.1"/>
    </source>
</evidence>